<dbReference type="AlphaFoldDB" id="A0A8E0VLQ1"/>
<dbReference type="PROSITE" id="PS50262">
    <property type="entry name" value="G_PROTEIN_RECEP_F1_2"/>
    <property type="match status" value="1"/>
</dbReference>
<sequence length="793" mass="89031">MNWSSFWCGIITSLDKLTWHEIAKYRDPNSNQSDLLWNRNATTMKMTTSSGLDSLHFWSFHVDLVLVALLAILSFGANVGLLYLARLTRPLVQVNHSSFSMTGPLSPFTIPTSANGNNANSGVQTSPTKKVSLPIRSILCCPPTAVTSSFTDQFYTSLIHNSTNAAGTLRKCSSSVSISRLANGSLTNPINIPSGNGRVPRTRRHRRYLKGLLCLSVSNLTLAFSLFLWCACHITEDQVLLPWLALLSVGNCALADIAQSLETGAVLWIALERTLGIQWPRERRVSSPSADKSRADRKPCNARLCELVCPQWYLKFRKSEFCTSSSLAPSGCSMNKCLPCLPDRPLCECFGSNSAFRERFHRNMRRATSIVLSLLPLILFLLASVFSMHAFIRSFAIKSHGTNRTSVFFLTERMLIDLLSYPSDDRIPVEFRGTRSDNLTQFVGITYYTNSIVSALVIGQFIAPLAILITTNLLIYRKVAARDKQFFSRQSSNTSKSSFVSSASTYVSITPAAPARKSVPMIPVPLLRVLESSNQDLTTCDAHSGKDTNSNDDRSDSYTNTNNTSIKINDHHNHLGNDEDKNRITSSPEQIIPDRTNFLGVPDFIPLNLPRRETSSVTPKPGLALRRCSTPLIPLNVAEKSFDSLVIRESDERKQSFATPQMRRKSSNDVFVSIFHGRNSEPPTNTRSGEEPLLLQMLRRQHHRTLRILIILLLVFVICRAPRAIILLIGWLQSRHLCQSTRQAYLWLHYSSLWAHTSAVFDTIVYGFWGNRAYRTRLRHWYSKCMSCTKHEI</sequence>
<name>A0A8E0VLQ1_9TREM</name>
<proteinExistence type="predicted"/>
<evidence type="ECO:0000259" key="10">
    <source>
        <dbReference type="PROSITE" id="PS50262"/>
    </source>
</evidence>
<evidence type="ECO:0000256" key="3">
    <source>
        <dbReference type="ARBA" id="ARBA00022989"/>
    </source>
</evidence>
<dbReference type="GO" id="GO:0005886">
    <property type="term" value="C:plasma membrane"/>
    <property type="evidence" value="ECO:0007669"/>
    <property type="project" value="TreeGrafter"/>
</dbReference>
<dbReference type="EMBL" id="LUCM01005385">
    <property type="protein sequence ID" value="KAA0192889.1"/>
    <property type="molecule type" value="Genomic_DNA"/>
</dbReference>
<reference evidence="11" key="1">
    <citation type="submission" date="2019-05" db="EMBL/GenBank/DDBJ databases">
        <title>Annotation for the trematode Fasciolopsis buski.</title>
        <authorList>
            <person name="Choi Y.-J."/>
        </authorList>
    </citation>
    <scope>NUCLEOTIDE SEQUENCE</scope>
    <source>
        <strain evidence="11">HT</strain>
        <tissue evidence="11">Whole worm</tissue>
    </source>
</reference>
<evidence type="ECO:0000313" key="12">
    <source>
        <dbReference type="Proteomes" id="UP000728185"/>
    </source>
</evidence>
<evidence type="ECO:0000256" key="9">
    <source>
        <dbReference type="SAM" id="Phobius"/>
    </source>
</evidence>
<feature type="compositionally biased region" description="Polar residues" evidence="8">
    <location>
        <begin position="557"/>
        <end position="567"/>
    </location>
</feature>
<dbReference type="Proteomes" id="UP000728185">
    <property type="component" value="Unassembled WGS sequence"/>
</dbReference>
<feature type="transmembrane region" description="Helical" evidence="9">
    <location>
        <begin position="208"/>
        <end position="229"/>
    </location>
</feature>
<gene>
    <name evidence="11" type="ORF">FBUS_00084</name>
</gene>
<comment type="caution">
    <text evidence="11">The sequence shown here is derived from an EMBL/GenBank/DDBJ whole genome shotgun (WGS) entry which is preliminary data.</text>
</comment>
<protein>
    <recommendedName>
        <fullName evidence="10">G-protein coupled receptors family 1 profile domain-containing protein</fullName>
    </recommendedName>
</protein>
<keyword evidence="4" id="KW-0297">G-protein coupled receptor</keyword>
<evidence type="ECO:0000256" key="7">
    <source>
        <dbReference type="ARBA" id="ARBA00023224"/>
    </source>
</evidence>
<feature type="transmembrane region" description="Helical" evidence="9">
    <location>
        <begin position="744"/>
        <end position="769"/>
    </location>
</feature>
<keyword evidence="5 9" id="KW-0472">Membrane</keyword>
<dbReference type="OrthoDB" id="6252782at2759"/>
<accession>A0A8E0VLQ1</accession>
<feature type="transmembrane region" description="Helical" evidence="9">
    <location>
        <begin position="706"/>
        <end position="732"/>
    </location>
</feature>
<dbReference type="Gene3D" id="1.20.1070.10">
    <property type="entry name" value="Rhodopsin 7-helix transmembrane proteins"/>
    <property type="match status" value="1"/>
</dbReference>
<feature type="transmembrane region" description="Helical" evidence="9">
    <location>
        <begin position="241"/>
        <end position="271"/>
    </location>
</feature>
<keyword evidence="7" id="KW-0807">Transducer</keyword>
<organism evidence="11 12">
    <name type="scientific">Fasciolopsis buskii</name>
    <dbReference type="NCBI Taxonomy" id="27845"/>
    <lineage>
        <taxon>Eukaryota</taxon>
        <taxon>Metazoa</taxon>
        <taxon>Spiralia</taxon>
        <taxon>Lophotrochozoa</taxon>
        <taxon>Platyhelminthes</taxon>
        <taxon>Trematoda</taxon>
        <taxon>Digenea</taxon>
        <taxon>Plagiorchiida</taxon>
        <taxon>Echinostomata</taxon>
        <taxon>Echinostomatoidea</taxon>
        <taxon>Fasciolidae</taxon>
        <taxon>Fasciolopsis</taxon>
    </lineage>
</organism>
<feature type="transmembrane region" description="Helical" evidence="9">
    <location>
        <begin position="64"/>
        <end position="85"/>
    </location>
</feature>
<evidence type="ECO:0000256" key="8">
    <source>
        <dbReference type="SAM" id="MobiDB-lite"/>
    </source>
</evidence>
<feature type="region of interest" description="Disordered" evidence="8">
    <location>
        <begin position="538"/>
        <end position="585"/>
    </location>
</feature>
<dbReference type="SUPFAM" id="SSF81321">
    <property type="entry name" value="Family A G protein-coupled receptor-like"/>
    <property type="match status" value="1"/>
</dbReference>
<dbReference type="PANTHER" id="PTHR24248">
    <property type="entry name" value="ADRENERGIC RECEPTOR-RELATED G-PROTEIN COUPLED RECEPTOR"/>
    <property type="match status" value="1"/>
</dbReference>
<evidence type="ECO:0000256" key="5">
    <source>
        <dbReference type="ARBA" id="ARBA00023136"/>
    </source>
</evidence>
<dbReference type="InterPro" id="IPR017452">
    <property type="entry name" value="GPCR_Rhodpsn_7TM"/>
</dbReference>
<keyword evidence="2 9" id="KW-0812">Transmembrane</keyword>
<evidence type="ECO:0000256" key="2">
    <source>
        <dbReference type="ARBA" id="ARBA00022692"/>
    </source>
</evidence>
<feature type="compositionally biased region" description="Basic and acidic residues" evidence="8">
    <location>
        <begin position="543"/>
        <end position="556"/>
    </location>
</feature>
<evidence type="ECO:0000313" key="11">
    <source>
        <dbReference type="EMBL" id="KAA0192889.1"/>
    </source>
</evidence>
<feature type="transmembrane region" description="Helical" evidence="9">
    <location>
        <begin position="367"/>
        <end position="392"/>
    </location>
</feature>
<evidence type="ECO:0000256" key="6">
    <source>
        <dbReference type="ARBA" id="ARBA00023170"/>
    </source>
</evidence>
<keyword evidence="3 9" id="KW-1133">Transmembrane helix</keyword>
<feature type="domain" description="G-protein coupled receptors family 1 profile" evidence="10">
    <location>
        <begin position="694"/>
        <end position="766"/>
    </location>
</feature>
<feature type="transmembrane region" description="Helical" evidence="9">
    <location>
        <begin position="452"/>
        <end position="475"/>
    </location>
</feature>
<keyword evidence="12" id="KW-1185">Reference proteome</keyword>
<dbReference type="GO" id="GO:0004930">
    <property type="term" value="F:G protein-coupled receptor activity"/>
    <property type="evidence" value="ECO:0007669"/>
    <property type="project" value="UniProtKB-KW"/>
</dbReference>
<feature type="compositionally biased region" description="Basic and acidic residues" evidence="8">
    <location>
        <begin position="568"/>
        <end position="583"/>
    </location>
</feature>
<keyword evidence="6" id="KW-0675">Receptor</keyword>
<comment type="subcellular location">
    <subcellularLocation>
        <location evidence="1">Membrane</location>
        <topology evidence="1">Multi-pass membrane protein</topology>
    </subcellularLocation>
</comment>
<evidence type="ECO:0000256" key="1">
    <source>
        <dbReference type="ARBA" id="ARBA00004141"/>
    </source>
</evidence>
<evidence type="ECO:0000256" key="4">
    <source>
        <dbReference type="ARBA" id="ARBA00023040"/>
    </source>
</evidence>